<dbReference type="InterPro" id="IPR043250">
    <property type="entry name" value="CST9-like"/>
</dbReference>
<dbReference type="EMBL" id="CYRY02047198">
    <property type="protein sequence ID" value="VCX43144.1"/>
    <property type="molecule type" value="Genomic_DNA"/>
</dbReference>
<comment type="similarity">
    <text evidence="2">Belongs to the cystatin family.</text>
</comment>
<dbReference type="SUPFAM" id="SSF54403">
    <property type="entry name" value="Cystatin/monellin"/>
    <property type="match status" value="1"/>
</dbReference>
<evidence type="ECO:0000256" key="3">
    <source>
        <dbReference type="ARBA" id="ARBA00022525"/>
    </source>
</evidence>
<evidence type="ECO:0000256" key="5">
    <source>
        <dbReference type="ARBA" id="ARBA00022704"/>
    </source>
</evidence>
<keyword evidence="5" id="KW-0789">Thiol protease inhibitor</keyword>
<organism evidence="8 9">
    <name type="scientific">Gulo gulo</name>
    <name type="common">Wolverine</name>
    <name type="synonym">Gluton</name>
    <dbReference type="NCBI Taxonomy" id="48420"/>
    <lineage>
        <taxon>Eukaryota</taxon>
        <taxon>Metazoa</taxon>
        <taxon>Chordata</taxon>
        <taxon>Craniata</taxon>
        <taxon>Vertebrata</taxon>
        <taxon>Euteleostomi</taxon>
        <taxon>Mammalia</taxon>
        <taxon>Eutheria</taxon>
        <taxon>Laurasiatheria</taxon>
        <taxon>Carnivora</taxon>
        <taxon>Caniformia</taxon>
        <taxon>Musteloidea</taxon>
        <taxon>Mustelidae</taxon>
        <taxon>Guloninae</taxon>
        <taxon>Gulo</taxon>
    </lineage>
</organism>
<sequence>MLHLLFRWALPRAMFLLLLGSQLLVTPGSRSEEEAENKHQNAMRSYFLGTVEYALHIFNLQSNDTRAYRLVRILNSRRELSLEKNTMAFSMELQLRRTKCEKFDDDIDNCPFQESSGQNNVRCAVGPSGHTTEDAAWGRGESRADNRAILRDIENRNAGTAIPTTGVAVGAQLDSPSLGSPCSPPGQSGNHLCPLTHFIC</sequence>
<proteinExistence type="inferred from homology"/>
<evidence type="ECO:0000256" key="7">
    <source>
        <dbReference type="SAM" id="SignalP"/>
    </source>
</evidence>
<accession>A0A9X9MDS7</accession>
<dbReference type="PANTHER" id="PTHR46945:SF1">
    <property type="entry name" value="CYSTATIN-9-LIKE"/>
    <property type="match status" value="1"/>
</dbReference>
<protein>
    <recommendedName>
        <fullName evidence="10">Cystatin-9-like</fullName>
    </recommendedName>
</protein>
<evidence type="ECO:0000256" key="2">
    <source>
        <dbReference type="ARBA" id="ARBA00009403"/>
    </source>
</evidence>
<evidence type="ECO:0000313" key="9">
    <source>
        <dbReference type="Proteomes" id="UP000269945"/>
    </source>
</evidence>
<keyword evidence="6 7" id="KW-0732">Signal</keyword>
<comment type="subcellular location">
    <subcellularLocation>
        <location evidence="1">Secreted</location>
    </subcellularLocation>
</comment>
<evidence type="ECO:0000256" key="4">
    <source>
        <dbReference type="ARBA" id="ARBA00022690"/>
    </source>
</evidence>
<dbReference type="AlphaFoldDB" id="A0A9X9MDS7"/>
<dbReference type="Gene3D" id="3.10.450.10">
    <property type="match status" value="1"/>
</dbReference>
<dbReference type="PANTHER" id="PTHR46945">
    <property type="entry name" value="CYSTATIN-9-LIKE"/>
    <property type="match status" value="1"/>
</dbReference>
<dbReference type="GO" id="GO:0019730">
    <property type="term" value="P:antimicrobial humoral response"/>
    <property type="evidence" value="ECO:0007669"/>
    <property type="project" value="TreeGrafter"/>
</dbReference>
<evidence type="ECO:0000256" key="1">
    <source>
        <dbReference type="ARBA" id="ARBA00004613"/>
    </source>
</evidence>
<dbReference type="GO" id="GO:0005615">
    <property type="term" value="C:extracellular space"/>
    <property type="evidence" value="ECO:0007669"/>
    <property type="project" value="TreeGrafter"/>
</dbReference>
<comment type="caution">
    <text evidence="8">The sequence shown here is derived from an EMBL/GenBank/DDBJ whole genome shotgun (WGS) entry which is preliminary data.</text>
</comment>
<name>A0A9X9MDS7_GULGU</name>
<gene>
    <name evidence="8" type="ORF">BN2614_LOCUS2</name>
</gene>
<feature type="chain" id="PRO_5040731258" description="Cystatin-9-like" evidence="7">
    <location>
        <begin position="32"/>
        <end position="200"/>
    </location>
</feature>
<evidence type="ECO:0000313" key="8">
    <source>
        <dbReference type="EMBL" id="VCX43144.1"/>
    </source>
</evidence>
<reference evidence="8 9" key="1">
    <citation type="submission" date="2018-10" db="EMBL/GenBank/DDBJ databases">
        <authorList>
            <person name="Ekblom R."/>
            <person name="Jareborg N."/>
        </authorList>
    </citation>
    <scope>NUCLEOTIDE SEQUENCE [LARGE SCALE GENOMIC DNA]</scope>
    <source>
        <tissue evidence="8">Muscle</tissue>
    </source>
</reference>
<evidence type="ECO:0008006" key="10">
    <source>
        <dbReference type="Google" id="ProtNLM"/>
    </source>
</evidence>
<feature type="signal peptide" evidence="7">
    <location>
        <begin position="1"/>
        <end position="31"/>
    </location>
</feature>
<evidence type="ECO:0000256" key="6">
    <source>
        <dbReference type="ARBA" id="ARBA00022729"/>
    </source>
</evidence>
<dbReference type="InterPro" id="IPR046350">
    <property type="entry name" value="Cystatin_sf"/>
</dbReference>
<keyword evidence="3" id="KW-0964">Secreted</keyword>
<dbReference type="Proteomes" id="UP000269945">
    <property type="component" value="Unassembled WGS sequence"/>
</dbReference>
<dbReference type="GO" id="GO:0004869">
    <property type="term" value="F:cysteine-type endopeptidase inhibitor activity"/>
    <property type="evidence" value="ECO:0007669"/>
    <property type="project" value="UniProtKB-KW"/>
</dbReference>
<keyword evidence="9" id="KW-1185">Reference proteome</keyword>
<keyword evidence="4" id="KW-0646">Protease inhibitor</keyword>